<organism evidence="2 3">
    <name type="scientific">Clostridium beijerinckii</name>
    <name type="common">Clostridium MP</name>
    <dbReference type="NCBI Taxonomy" id="1520"/>
    <lineage>
        <taxon>Bacteria</taxon>
        <taxon>Bacillati</taxon>
        <taxon>Bacillota</taxon>
        <taxon>Clostridia</taxon>
        <taxon>Eubacteriales</taxon>
        <taxon>Clostridiaceae</taxon>
        <taxon>Clostridium</taxon>
    </lineage>
</organism>
<feature type="compositionally biased region" description="Basic residues" evidence="1">
    <location>
        <begin position="33"/>
        <end position="43"/>
    </location>
</feature>
<dbReference type="RefSeq" id="WP_023973236.1">
    <property type="nucleotide sequence ID" value="NZ_JABTDW010000001.1"/>
</dbReference>
<comment type="caution">
    <text evidence="2">The sequence shown here is derived from an EMBL/GenBank/DDBJ whole genome shotgun (WGS) entry which is preliminary data.</text>
</comment>
<name>A0AAE5H285_CLOBE</name>
<reference evidence="2" key="1">
    <citation type="submission" date="2020-06" db="EMBL/GenBank/DDBJ databases">
        <title>Genomic insights into acetone-butanol-ethanol (ABE) fermentation by sequencing solventogenic clostridia strains.</title>
        <authorList>
            <person name="Brown S."/>
        </authorList>
    </citation>
    <scope>NUCLEOTIDE SEQUENCE</scope>
    <source>
        <strain evidence="2">DJ123</strain>
    </source>
</reference>
<proteinExistence type="predicted"/>
<protein>
    <submittedName>
        <fullName evidence="2">Uncharacterized protein</fullName>
    </submittedName>
</protein>
<accession>A0AAE5H285</accession>
<dbReference type="EMBL" id="JABTDW010000001">
    <property type="protein sequence ID" value="NSB13035.1"/>
    <property type="molecule type" value="Genomic_DNA"/>
</dbReference>
<evidence type="ECO:0000313" key="2">
    <source>
        <dbReference type="EMBL" id="NSB13035.1"/>
    </source>
</evidence>
<evidence type="ECO:0000256" key="1">
    <source>
        <dbReference type="SAM" id="MobiDB-lite"/>
    </source>
</evidence>
<feature type="compositionally biased region" description="Basic and acidic residues" evidence="1">
    <location>
        <begin position="1"/>
        <end position="11"/>
    </location>
</feature>
<dbReference type="AlphaFoldDB" id="A0AAE5H285"/>
<dbReference type="Proteomes" id="UP000822184">
    <property type="component" value="Unassembled WGS sequence"/>
</dbReference>
<gene>
    <name evidence="2" type="ORF">BCD95_001294</name>
</gene>
<feature type="region of interest" description="Disordered" evidence="1">
    <location>
        <begin position="1"/>
        <end position="43"/>
    </location>
</feature>
<feature type="compositionally biased region" description="Basic and acidic residues" evidence="1">
    <location>
        <begin position="23"/>
        <end position="32"/>
    </location>
</feature>
<evidence type="ECO:0000313" key="3">
    <source>
        <dbReference type="Proteomes" id="UP000822184"/>
    </source>
</evidence>
<sequence length="43" mass="5272">MNSEAKAERNAYMKTWRKKNKDKVKAAQERYWSKKNKQLRKEA</sequence>